<feature type="transmembrane region" description="Helical" evidence="9">
    <location>
        <begin position="322"/>
        <end position="344"/>
    </location>
</feature>
<dbReference type="InterPro" id="IPR000719">
    <property type="entry name" value="Prot_kinase_dom"/>
</dbReference>
<evidence type="ECO:0000256" key="1">
    <source>
        <dbReference type="ARBA" id="ARBA00012513"/>
    </source>
</evidence>
<dbReference type="EC" id="2.7.11.1" evidence="1"/>
<reference evidence="12" key="1">
    <citation type="journal article" date="2019" name="Int. J. Syst. Evol. Microbiol.">
        <title>The Global Catalogue of Microorganisms (GCM) 10K type strain sequencing project: providing services to taxonomists for standard genome sequencing and annotation.</title>
        <authorList>
            <consortium name="The Broad Institute Genomics Platform"/>
            <consortium name="The Broad Institute Genome Sequencing Center for Infectious Disease"/>
            <person name="Wu L."/>
            <person name="Ma J."/>
        </authorList>
    </citation>
    <scope>NUCLEOTIDE SEQUENCE [LARGE SCALE GENOMIC DNA]</scope>
    <source>
        <strain evidence="12">CGMCC 4.7144</strain>
    </source>
</reference>
<dbReference type="SMART" id="SM00220">
    <property type="entry name" value="S_TKc"/>
    <property type="match status" value="1"/>
</dbReference>
<keyword evidence="7" id="KW-0675">Receptor</keyword>
<comment type="caution">
    <text evidence="11">The sequence shown here is derived from an EMBL/GenBank/DDBJ whole genome shotgun (WGS) entry which is preliminary data.</text>
</comment>
<evidence type="ECO:0000256" key="7">
    <source>
        <dbReference type="ARBA" id="ARBA00023170"/>
    </source>
</evidence>
<dbReference type="Gene3D" id="1.10.510.10">
    <property type="entry name" value="Transferase(Phosphotransferase) domain 1"/>
    <property type="match status" value="1"/>
</dbReference>
<evidence type="ECO:0000256" key="3">
    <source>
        <dbReference type="ARBA" id="ARBA00022679"/>
    </source>
</evidence>
<dbReference type="SUPFAM" id="SSF49785">
    <property type="entry name" value="Galactose-binding domain-like"/>
    <property type="match status" value="1"/>
</dbReference>
<organism evidence="11 12">
    <name type="scientific">Micromonospora vulcania</name>
    <dbReference type="NCBI Taxonomy" id="1441873"/>
    <lineage>
        <taxon>Bacteria</taxon>
        <taxon>Bacillati</taxon>
        <taxon>Actinomycetota</taxon>
        <taxon>Actinomycetes</taxon>
        <taxon>Micromonosporales</taxon>
        <taxon>Micromonosporaceae</taxon>
        <taxon>Micromonospora</taxon>
    </lineage>
</organism>
<dbReference type="InterPro" id="IPR008979">
    <property type="entry name" value="Galactose-bd-like_sf"/>
</dbReference>
<evidence type="ECO:0000256" key="9">
    <source>
        <dbReference type="SAM" id="Phobius"/>
    </source>
</evidence>
<dbReference type="InterPro" id="IPR011009">
    <property type="entry name" value="Kinase-like_dom_sf"/>
</dbReference>
<keyword evidence="2" id="KW-0723">Serine/threonine-protein kinase</keyword>
<dbReference type="PANTHER" id="PTHR43289:SF6">
    <property type="entry name" value="SERINE_THREONINE-PROTEIN KINASE NEKL-3"/>
    <property type="match status" value="1"/>
</dbReference>
<dbReference type="SUPFAM" id="SSF56112">
    <property type="entry name" value="Protein kinase-like (PK-like)"/>
    <property type="match status" value="1"/>
</dbReference>
<dbReference type="PANTHER" id="PTHR43289">
    <property type="entry name" value="MITOGEN-ACTIVATED PROTEIN KINASE KINASE KINASE 20-RELATED"/>
    <property type="match status" value="1"/>
</dbReference>
<evidence type="ECO:0000256" key="6">
    <source>
        <dbReference type="ARBA" id="ARBA00022840"/>
    </source>
</evidence>
<dbReference type="Gene3D" id="3.30.200.20">
    <property type="entry name" value="Phosphorylase Kinase, domain 1"/>
    <property type="match status" value="1"/>
</dbReference>
<evidence type="ECO:0000256" key="5">
    <source>
        <dbReference type="ARBA" id="ARBA00022777"/>
    </source>
</evidence>
<protein>
    <recommendedName>
        <fullName evidence="1">non-specific serine/threonine protein kinase</fullName>
        <ecNumber evidence="1">2.7.11.1</ecNumber>
    </recommendedName>
</protein>
<keyword evidence="4" id="KW-0547">Nucleotide-binding</keyword>
<keyword evidence="9" id="KW-0472">Membrane</keyword>
<dbReference type="PROSITE" id="PS50011">
    <property type="entry name" value="PROTEIN_KINASE_DOM"/>
    <property type="match status" value="1"/>
</dbReference>
<dbReference type="RefSeq" id="WP_377513705.1">
    <property type="nucleotide sequence ID" value="NZ_JBHSQS010000011.1"/>
</dbReference>
<evidence type="ECO:0000256" key="2">
    <source>
        <dbReference type="ARBA" id="ARBA00022527"/>
    </source>
</evidence>
<name>A0ABW1HAD9_9ACTN</name>
<keyword evidence="6" id="KW-0067">ATP-binding</keyword>
<dbReference type="GO" id="GO:0016301">
    <property type="term" value="F:kinase activity"/>
    <property type="evidence" value="ECO:0007669"/>
    <property type="project" value="UniProtKB-KW"/>
</dbReference>
<keyword evidence="9" id="KW-1133">Transmembrane helix</keyword>
<feature type="region of interest" description="Disordered" evidence="8">
    <location>
        <begin position="1"/>
        <end position="32"/>
    </location>
</feature>
<evidence type="ECO:0000313" key="11">
    <source>
        <dbReference type="EMBL" id="MFC5925636.1"/>
    </source>
</evidence>
<sequence>MPSSAGPSIDTITEGGRVTQVGEGQEADESAPPVMTFGAPTAGEILAERYELVEHINNDSAGRLVWRGVDVILRRPVAVVLRYPGGDSATEMLQAAVAASRVIHPNLVGVYDAIDEAERAYVVREWVDGQSLRDLAAEGPLDPARATAIGNSVASALAAVHATGMVHGNVHPGTVMISDEGRVVLADARTDGDDSQENDIRAVGGVLYFALTGHWPHAEAPLRGATAGHGRAAIPDAVRDAAGGIAAPRQVRAGVPAYLDDLTMDLLDAGIAPPSSDVLAAELARLDVPSEEHYFDTSGPLRFTADTEDEPSPLAAAGGRKVAIGIAGLLAVALVGLLIGISALGGDDKDPKNNAAATPSSSAPAGDATPAATTVRKLTVKDIRIIDPDSQVRDELKDADKAIDGNADKGWETDTYTAAKFGNRKSGMGVWLDLGEPHTVKSVQAVLSATGASAELLTGTIAPPSTSSGDRQLIANYKLTPIGQPFDDHDGTTMAFNGFDPDKKYRYLLFWITKLPASERGFQVDVQEITVQGS</sequence>
<gene>
    <name evidence="11" type="ORF">ACFQGL_20050</name>
</gene>
<dbReference type="Pfam" id="PF00069">
    <property type="entry name" value="Pkinase"/>
    <property type="match status" value="1"/>
</dbReference>
<feature type="domain" description="Protein kinase" evidence="10">
    <location>
        <begin position="50"/>
        <end position="403"/>
    </location>
</feature>
<evidence type="ECO:0000313" key="12">
    <source>
        <dbReference type="Proteomes" id="UP001596226"/>
    </source>
</evidence>
<evidence type="ECO:0000256" key="8">
    <source>
        <dbReference type="SAM" id="MobiDB-lite"/>
    </source>
</evidence>
<keyword evidence="12" id="KW-1185">Reference proteome</keyword>
<keyword evidence="5 11" id="KW-0418">Kinase</keyword>
<keyword evidence="3" id="KW-0808">Transferase</keyword>
<feature type="compositionally biased region" description="Low complexity" evidence="8">
    <location>
        <begin position="355"/>
        <end position="371"/>
    </location>
</feature>
<evidence type="ECO:0000259" key="10">
    <source>
        <dbReference type="PROSITE" id="PS50011"/>
    </source>
</evidence>
<dbReference type="CDD" id="cd13973">
    <property type="entry name" value="PK_MviN-like"/>
    <property type="match status" value="1"/>
</dbReference>
<proteinExistence type="predicted"/>
<dbReference type="Proteomes" id="UP001596226">
    <property type="component" value="Unassembled WGS sequence"/>
</dbReference>
<evidence type="ECO:0000256" key="4">
    <source>
        <dbReference type="ARBA" id="ARBA00022741"/>
    </source>
</evidence>
<dbReference type="EMBL" id="JBHSQS010000011">
    <property type="protein sequence ID" value="MFC5925636.1"/>
    <property type="molecule type" value="Genomic_DNA"/>
</dbReference>
<feature type="region of interest" description="Disordered" evidence="8">
    <location>
        <begin position="348"/>
        <end position="371"/>
    </location>
</feature>
<accession>A0ABW1HAD9</accession>
<keyword evidence="9" id="KW-0812">Transmembrane</keyword>